<dbReference type="Gene3D" id="2.40.50.100">
    <property type="match status" value="1"/>
</dbReference>
<dbReference type="RefSeq" id="WP_377480719.1">
    <property type="nucleotide sequence ID" value="NZ_JBHLTN010000007.1"/>
</dbReference>
<evidence type="ECO:0000313" key="3">
    <source>
        <dbReference type="Proteomes" id="UP001589834"/>
    </source>
</evidence>
<dbReference type="SUPFAM" id="SSF111369">
    <property type="entry name" value="HlyD-like secretion proteins"/>
    <property type="match status" value="1"/>
</dbReference>
<dbReference type="InterPro" id="IPR006143">
    <property type="entry name" value="RND_pump_MFP"/>
</dbReference>
<protein>
    <submittedName>
        <fullName evidence="2">Efflux RND transporter periplasmic adaptor subunit</fullName>
    </submittedName>
</protein>
<dbReference type="PANTHER" id="PTHR30469:SF15">
    <property type="entry name" value="HLYD FAMILY OF SECRETION PROTEINS"/>
    <property type="match status" value="1"/>
</dbReference>
<accession>A0ABV6PSN4</accession>
<comment type="similarity">
    <text evidence="1">Belongs to the membrane fusion protein (MFP) (TC 8.A.1) family.</text>
</comment>
<dbReference type="Gene3D" id="1.10.287.470">
    <property type="entry name" value="Helix hairpin bin"/>
    <property type="match status" value="1"/>
</dbReference>
<keyword evidence="3" id="KW-1185">Reference proteome</keyword>
<dbReference type="Proteomes" id="UP001589834">
    <property type="component" value="Unassembled WGS sequence"/>
</dbReference>
<evidence type="ECO:0000313" key="2">
    <source>
        <dbReference type="EMBL" id="MFC0592003.1"/>
    </source>
</evidence>
<comment type="caution">
    <text evidence="2">The sequence shown here is derived from an EMBL/GenBank/DDBJ whole genome shotgun (WGS) entry which is preliminary data.</text>
</comment>
<reference evidence="2 3" key="1">
    <citation type="submission" date="2024-09" db="EMBL/GenBank/DDBJ databases">
        <authorList>
            <person name="Sun Q."/>
            <person name="Mori K."/>
        </authorList>
    </citation>
    <scope>NUCLEOTIDE SEQUENCE [LARGE SCALE GENOMIC DNA]</scope>
    <source>
        <strain evidence="2 3">NCAIM B.02336</strain>
    </source>
</reference>
<proteinExistence type="inferred from homology"/>
<dbReference type="Gene3D" id="2.40.30.170">
    <property type="match status" value="1"/>
</dbReference>
<name>A0ABV6PSN4_9BURK</name>
<dbReference type="PANTHER" id="PTHR30469">
    <property type="entry name" value="MULTIDRUG RESISTANCE PROTEIN MDTA"/>
    <property type="match status" value="1"/>
</dbReference>
<gene>
    <name evidence="2" type="ORF">ACFFGG_05475</name>
</gene>
<sequence>MKFPRLQRRTLTLLAVTVPLAVLFAYVALRSGPLAPVAVTVTQVESRSIAPALAGIGTVQARYTYKIGPTGAGRVRRVDVQVGDHVAAGQVLGEMDPVDLDERLRAQQAAIVSADAALRQAEARQVFARTQAARYEQLLAARGTSEEQAVIKRQELALADAALVAARADGARLRAELQAVRAQRGNLVLVAPVAGLVVARDVDPGTTVVAGQAVIELIDPASLWVDTRFDQIAAEGLAAGLPAKAVLRSRRGQALDARVLRVEPRADAVTEETLAKLSFDAPPASLPPVGELAEVTVQLPALAAAPAIPNAALRTVGGQRGVWKMTDGKLAFAAVTPGRGDLDGWVQVAQGLAAGEQVVVYSEKTLSARSRIQVVERIAGVSP</sequence>
<dbReference type="EMBL" id="JBHLTN010000007">
    <property type="protein sequence ID" value="MFC0592003.1"/>
    <property type="molecule type" value="Genomic_DNA"/>
</dbReference>
<dbReference type="NCBIfam" id="TIGR01730">
    <property type="entry name" value="RND_mfp"/>
    <property type="match status" value="1"/>
</dbReference>
<organism evidence="2 3">
    <name type="scientific">Ottowia pentelensis</name>
    <dbReference type="NCBI Taxonomy" id="511108"/>
    <lineage>
        <taxon>Bacteria</taxon>
        <taxon>Pseudomonadati</taxon>
        <taxon>Pseudomonadota</taxon>
        <taxon>Betaproteobacteria</taxon>
        <taxon>Burkholderiales</taxon>
        <taxon>Comamonadaceae</taxon>
        <taxon>Ottowia</taxon>
    </lineage>
</organism>
<dbReference type="Gene3D" id="2.40.420.20">
    <property type="match status" value="1"/>
</dbReference>
<evidence type="ECO:0000256" key="1">
    <source>
        <dbReference type="ARBA" id="ARBA00009477"/>
    </source>
</evidence>